<gene>
    <name evidence="1" type="ORF">Pph01_05840</name>
</gene>
<dbReference type="AlphaFoldDB" id="A0A8J3U1D3"/>
<protein>
    <submittedName>
        <fullName evidence="1">Uncharacterized protein</fullName>
    </submittedName>
</protein>
<accession>A0A8J3U1D3</accession>
<dbReference type="Proteomes" id="UP000622547">
    <property type="component" value="Unassembled WGS sequence"/>
</dbReference>
<name>A0A8J3U1D3_9ACTN</name>
<proteinExistence type="predicted"/>
<organism evidence="1 2">
    <name type="scientific">Planotetraspora phitsanulokensis</name>
    <dbReference type="NCBI Taxonomy" id="575192"/>
    <lineage>
        <taxon>Bacteria</taxon>
        <taxon>Bacillati</taxon>
        <taxon>Actinomycetota</taxon>
        <taxon>Actinomycetes</taxon>
        <taxon>Streptosporangiales</taxon>
        <taxon>Streptosporangiaceae</taxon>
        <taxon>Planotetraspora</taxon>
    </lineage>
</organism>
<dbReference type="EMBL" id="BOOP01000003">
    <property type="protein sequence ID" value="GII35581.1"/>
    <property type="molecule type" value="Genomic_DNA"/>
</dbReference>
<keyword evidence="2" id="KW-1185">Reference proteome</keyword>
<evidence type="ECO:0000313" key="2">
    <source>
        <dbReference type="Proteomes" id="UP000622547"/>
    </source>
</evidence>
<comment type="caution">
    <text evidence="1">The sequence shown here is derived from an EMBL/GenBank/DDBJ whole genome shotgun (WGS) entry which is preliminary data.</text>
</comment>
<evidence type="ECO:0000313" key="1">
    <source>
        <dbReference type="EMBL" id="GII35581.1"/>
    </source>
</evidence>
<sequence>MHGNAFGGAGLLADLNGCVEIGRTLQGHHTACIDTLYAALSPYVLVEPIYYVIGMGIRYHHTDLRDIGPYWPD</sequence>
<reference evidence="1 2" key="1">
    <citation type="submission" date="2021-01" db="EMBL/GenBank/DDBJ databases">
        <title>Whole genome shotgun sequence of Planotetraspora phitsanulokensis NBRC 104273.</title>
        <authorList>
            <person name="Komaki H."/>
            <person name="Tamura T."/>
        </authorList>
    </citation>
    <scope>NUCLEOTIDE SEQUENCE [LARGE SCALE GENOMIC DNA]</scope>
    <source>
        <strain evidence="1 2">NBRC 104273</strain>
    </source>
</reference>